<protein>
    <recommendedName>
        <fullName evidence="4">Porin</fullName>
    </recommendedName>
</protein>
<feature type="signal peptide" evidence="1">
    <location>
        <begin position="1"/>
        <end position="36"/>
    </location>
</feature>
<organism evidence="2 3">
    <name type="scientific">Burkholderia contaminans</name>
    <dbReference type="NCBI Taxonomy" id="488447"/>
    <lineage>
        <taxon>Bacteria</taxon>
        <taxon>Pseudomonadati</taxon>
        <taxon>Pseudomonadota</taxon>
        <taxon>Betaproteobacteria</taxon>
        <taxon>Burkholderiales</taxon>
        <taxon>Burkholderiaceae</taxon>
        <taxon>Burkholderia</taxon>
        <taxon>Burkholderia cepacia complex</taxon>
    </lineage>
</organism>
<comment type="caution">
    <text evidence="2">The sequence shown here is derived from an EMBL/GenBank/DDBJ whole genome shotgun (WGS) entry which is preliminary data.</text>
</comment>
<feature type="chain" id="PRO_5042908641" description="Porin" evidence="1">
    <location>
        <begin position="37"/>
        <end position="342"/>
    </location>
</feature>
<proteinExistence type="predicted"/>
<reference evidence="2" key="1">
    <citation type="submission" date="2023-07" db="EMBL/GenBank/DDBJ databases">
        <title>A collection of bacterial strains from the Burkholderia cepacia Research Laboratory and Repository.</title>
        <authorList>
            <person name="Lipuma J."/>
            <person name="Spilker T."/>
            <person name="Caverly L."/>
        </authorList>
    </citation>
    <scope>NUCLEOTIDE SEQUENCE</scope>
    <source>
        <strain evidence="2">AU44979</strain>
    </source>
</reference>
<dbReference type="Proteomes" id="UP001172109">
    <property type="component" value="Unassembled WGS sequence"/>
</dbReference>
<dbReference type="EMBL" id="JAUJQS010000003">
    <property type="protein sequence ID" value="MDN7564086.1"/>
    <property type="molecule type" value="Genomic_DNA"/>
</dbReference>
<evidence type="ECO:0000313" key="3">
    <source>
        <dbReference type="Proteomes" id="UP001172109"/>
    </source>
</evidence>
<evidence type="ECO:0008006" key="4">
    <source>
        <dbReference type="Google" id="ProtNLM"/>
    </source>
</evidence>
<dbReference type="AlphaFoldDB" id="A0AAP4QZ90"/>
<gene>
    <name evidence="2" type="ORF">QZM56_06190</name>
</gene>
<evidence type="ECO:0000313" key="2">
    <source>
        <dbReference type="EMBL" id="MDN7564086.1"/>
    </source>
</evidence>
<keyword evidence="1" id="KW-0732">Signal</keyword>
<name>A0AAP4QZ90_9BURK</name>
<sequence length="342" mass="37478">MGGVQMGQCRRVCSRFVLASSIAGLTILACPGHAHAEEGPSSKPSELKPSGRTLNAYAVYGDGRATEGGDMHWRAYEVGFGDVLNDYLSVYLAYMNEGHPLDHHRDGFAALGSFRWPIGSRLALEFSAGPYFSMDTTHVDDQPRNDKRWGVRASAAVRYYVVPNRFFLKLQYNHVQMIGGFNSDAVLFGIGSDFGGDPGPAFSDGKTQVGVWAGTSQTNRPQVPIEKGYMVEVKRPLGNAWAYSASFVYEGNNGVAGRRGVAAQFWYVAPIRSKWTLSAGVGPYLSRDRNDASGSTRLNALLSAQVAYQITNDWAASLRFNRVATRNDKDQDMFMVGVARNF</sequence>
<evidence type="ECO:0000256" key="1">
    <source>
        <dbReference type="SAM" id="SignalP"/>
    </source>
</evidence>
<accession>A0AAP4QZ90</accession>